<dbReference type="EMBL" id="JAGSCS010000001">
    <property type="protein sequence ID" value="MBR0574754.1"/>
    <property type="molecule type" value="Genomic_DNA"/>
</dbReference>
<dbReference type="RefSeq" id="WP_211799277.1">
    <property type="nucleotide sequence ID" value="NZ_JAGSCS010000001.1"/>
</dbReference>
<evidence type="ECO:0000313" key="6">
    <source>
        <dbReference type="EMBL" id="MBR0574754.1"/>
    </source>
</evidence>
<feature type="binding site" evidence="4">
    <location>
        <position position="86"/>
    </location>
    <ligand>
        <name>Zn(2+)</name>
        <dbReference type="ChEBI" id="CHEBI:29105"/>
        <note>catalytic</note>
    </ligand>
</feature>
<keyword evidence="4" id="KW-0862">Zinc</keyword>
<accession>A0A941HNZ1</accession>
<dbReference type="InterPro" id="IPR015517">
    <property type="entry name" value="dCMP_deaminase-rel"/>
</dbReference>
<dbReference type="CDD" id="cd01286">
    <property type="entry name" value="deoxycytidylate_deaminase"/>
    <property type="match status" value="1"/>
</dbReference>
<keyword evidence="7" id="KW-1185">Reference proteome</keyword>
<dbReference type="GO" id="GO:0006220">
    <property type="term" value="P:pyrimidine nucleotide metabolic process"/>
    <property type="evidence" value="ECO:0007669"/>
    <property type="project" value="InterPro"/>
</dbReference>
<dbReference type="Proteomes" id="UP000675379">
    <property type="component" value="Unassembled WGS sequence"/>
</dbReference>
<dbReference type="PROSITE" id="PS51747">
    <property type="entry name" value="CYT_DCMP_DEAMINASES_2"/>
    <property type="match status" value="1"/>
</dbReference>
<evidence type="ECO:0000256" key="4">
    <source>
        <dbReference type="PIRSR" id="PIRSR006019-2"/>
    </source>
</evidence>
<name>A0A941HNZ1_9CLOT</name>
<proteinExistence type="predicted"/>
<dbReference type="Gene3D" id="3.40.140.10">
    <property type="entry name" value="Cytidine Deaminase, domain 2"/>
    <property type="match status" value="1"/>
</dbReference>
<evidence type="ECO:0000259" key="5">
    <source>
        <dbReference type="PROSITE" id="PS51747"/>
    </source>
</evidence>
<organism evidence="6 7">
    <name type="scientific">Proteiniclasticum sediminis</name>
    <dbReference type="NCBI Taxonomy" id="2804028"/>
    <lineage>
        <taxon>Bacteria</taxon>
        <taxon>Bacillati</taxon>
        <taxon>Bacillota</taxon>
        <taxon>Clostridia</taxon>
        <taxon>Eubacteriales</taxon>
        <taxon>Clostridiaceae</taxon>
        <taxon>Proteiniclasticum</taxon>
    </lineage>
</organism>
<dbReference type="PIRSF" id="PIRSF006019">
    <property type="entry name" value="dCMP_deaminase"/>
    <property type="match status" value="1"/>
</dbReference>
<dbReference type="GO" id="GO:0005737">
    <property type="term" value="C:cytoplasm"/>
    <property type="evidence" value="ECO:0007669"/>
    <property type="project" value="TreeGrafter"/>
</dbReference>
<protein>
    <submittedName>
        <fullName evidence="6">CMP deaminase</fullName>
    </submittedName>
</protein>
<dbReference type="InterPro" id="IPR002125">
    <property type="entry name" value="CMP_dCMP_dom"/>
</dbReference>
<dbReference type="InterPro" id="IPR035105">
    <property type="entry name" value="Deoxycytidylate_deaminase_dom"/>
</dbReference>
<dbReference type="PANTHER" id="PTHR11086">
    <property type="entry name" value="DEOXYCYTIDYLATE DEAMINASE-RELATED"/>
    <property type="match status" value="1"/>
</dbReference>
<dbReference type="InterPro" id="IPR016473">
    <property type="entry name" value="dCMP_deaminase"/>
</dbReference>
<dbReference type="AlphaFoldDB" id="A0A941HNZ1"/>
<dbReference type="InterPro" id="IPR016193">
    <property type="entry name" value="Cytidine_deaminase-like"/>
</dbReference>
<dbReference type="Pfam" id="PF00383">
    <property type="entry name" value="dCMP_cyt_deam_1"/>
    <property type="match status" value="1"/>
</dbReference>
<evidence type="ECO:0000256" key="2">
    <source>
        <dbReference type="ARBA" id="ARBA00022801"/>
    </source>
</evidence>
<feature type="binding site" evidence="4">
    <location>
        <position position="117"/>
    </location>
    <ligand>
        <name>Zn(2+)</name>
        <dbReference type="ChEBI" id="CHEBI:29105"/>
        <note>catalytic</note>
    </ligand>
</feature>
<keyword evidence="4" id="KW-0479">Metal-binding</keyword>
<comment type="cofactor">
    <cofactor evidence="1 4">
        <name>Zn(2+)</name>
        <dbReference type="ChEBI" id="CHEBI:29105"/>
    </cofactor>
</comment>
<evidence type="ECO:0000256" key="3">
    <source>
        <dbReference type="PIRSR" id="PIRSR006019-1"/>
    </source>
</evidence>
<gene>
    <name evidence="6" type="ORF">KCG48_00225</name>
</gene>
<comment type="caution">
    <text evidence="6">The sequence shown here is derived from an EMBL/GenBank/DDBJ whole genome shotgun (WGS) entry which is preliminary data.</text>
</comment>
<feature type="domain" description="CMP/dCMP-type deaminase" evidence="5">
    <location>
        <begin position="19"/>
        <end position="153"/>
    </location>
</feature>
<evidence type="ECO:0000256" key="1">
    <source>
        <dbReference type="ARBA" id="ARBA00001947"/>
    </source>
</evidence>
<reference evidence="6" key="1">
    <citation type="submission" date="2021-04" db="EMBL/GenBank/DDBJ databases">
        <title>Proteiniclasticum sedimins sp. nov., an obligate anaerobic bacterium isolated from anaerobic sludge.</title>
        <authorList>
            <person name="Liu J."/>
        </authorList>
    </citation>
    <scope>NUCLEOTIDE SEQUENCE</scope>
    <source>
        <strain evidence="6">BAD-10</strain>
    </source>
</reference>
<keyword evidence="2" id="KW-0378">Hydrolase</keyword>
<feature type="active site" description="Proton donor" evidence="3">
    <location>
        <position position="88"/>
    </location>
</feature>
<evidence type="ECO:0000313" key="7">
    <source>
        <dbReference type="Proteomes" id="UP000675379"/>
    </source>
</evidence>
<feature type="binding site" evidence="4">
    <location>
        <position position="114"/>
    </location>
    <ligand>
        <name>Zn(2+)</name>
        <dbReference type="ChEBI" id="CHEBI:29105"/>
        <note>catalytic</note>
    </ligand>
</feature>
<dbReference type="GO" id="GO:0008270">
    <property type="term" value="F:zinc ion binding"/>
    <property type="evidence" value="ECO:0007669"/>
    <property type="project" value="InterPro"/>
</dbReference>
<dbReference type="SUPFAM" id="SSF53927">
    <property type="entry name" value="Cytidine deaminase-like"/>
    <property type="match status" value="1"/>
</dbReference>
<dbReference type="PANTHER" id="PTHR11086:SF18">
    <property type="entry name" value="DEOXYCYTIDYLATE DEAMINASE"/>
    <property type="match status" value="1"/>
</dbReference>
<dbReference type="GO" id="GO:0004132">
    <property type="term" value="F:dCMP deaminase activity"/>
    <property type="evidence" value="ECO:0007669"/>
    <property type="project" value="InterPro"/>
</dbReference>
<sequence>MSKSYEIVKSTKPRRIRQSWNAYFMNIAQVLAERSSCDRAYVGAVIVNKDNRIIATGYNGSVGSKTPQCDDIGHVMRDGHCIATLHAEINCIAYCAREGISLKDSKIYVTHFPCLNCTKALIQSGIRTIYYLDDYRLDDYALELMNINQIEVVKLTQEPAVPVEDFESIP</sequence>